<protein>
    <submittedName>
        <fullName evidence="2">Uncharacterized protein</fullName>
    </submittedName>
</protein>
<feature type="region of interest" description="Disordered" evidence="1">
    <location>
        <begin position="78"/>
        <end position="104"/>
    </location>
</feature>
<dbReference type="Proteomes" id="UP000823775">
    <property type="component" value="Unassembled WGS sequence"/>
</dbReference>
<reference evidence="2 3" key="1">
    <citation type="journal article" date="2021" name="BMC Genomics">
        <title>Datura genome reveals duplications of psychoactive alkaloid biosynthetic genes and high mutation rate following tissue culture.</title>
        <authorList>
            <person name="Rajewski A."/>
            <person name="Carter-House D."/>
            <person name="Stajich J."/>
            <person name="Litt A."/>
        </authorList>
    </citation>
    <scope>NUCLEOTIDE SEQUENCE [LARGE SCALE GENOMIC DNA]</scope>
    <source>
        <strain evidence="2">AR-01</strain>
    </source>
</reference>
<keyword evidence="3" id="KW-1185">Reference proteome</keyword>
<organism evidence="2 3">
    <name type="scientific">Datura stramonium</name>
    <name type="common">Jimsonweed</name>
    <name type="synonym">Common thornapple</name>
    <dbReference type="NCBI Taxonomy" id="4076"/>
    <lineage>
        <taxon>Eukaryota</taxon>
        <taxon>Viridiplantae</taxon>
        <taxon>Streptophyta</taxon>
        <taxon>Embryophyta</taxon>
        <taxon>Tracheophyta</taxon>
        <taxon>Spermatophyta</taxon>
        <taxon>Magnoliopsida</taxon>
        <taxon>eudicotyledons</taxon>
        <taxon>Gunneridae</taxon>
        <taxon>Pentapetalae</taxon>
        <taxon>asterids</taxon>
        <taxon>lamiids</taxon>
        <taxon>Solanales</taxon>
        <taxon>Solanaceae</taxon>
        <taxon>Solanoideae</taxon>
        <taxon>Datureae</taxon>
        <taxon>Datura</taxon>
    </lineage>
</organism>
<comment type="caution">
    <text evidence="2">The sequence shown here is derived from an EMBL/GenBank/DDBJ whole genome shotgun (WGS) entry which is preliminary data.</text>
</comment>
<feature type="compositionally biased region" description="Polar residues" evidence="1">
    <location>
        <begin position="84"/>
        <end position="93"/>
    </location>
</feature>
<name>A0ABS8RH02_DATST</name>
<evidence type="ECO:0000313" key="2">
    <source>
        <dbReference type="EMBL" id="MCD7446125.1"/>
    </source>
</evidence>
<evidence type="ECO:0000256" key="1">
    <source>
        <dbReference type="SAM" id="MobiDB-lite"/>
    </source>
</evidence>
<gene>
    <name evidence="2" type="ORF">HAX54_037332</name>
</gene>
<feature type="region of interest" description="Disordered" evidence="1">
    <location>
        <begin position="7"/>
        <end position="32"/>
    </location>
</feature>
<sequence>MDLLCKVYGGTSDEDDDNGGMELRRPILPPPKRAKFENFHQVNNPLPLYRSNPSTDIPAQASLPGRYISKRERAAMASAVKVPESSTTPSPNTFREHFGFSSAT</sequence>
<evidence type="ECO:0000313" key="3">
    <source>
        <dbReference type="Proteomes" id="UP000823775"/>
    </source>
</evidence>
<proteinExistence type="predicted"/>
<accession>A0ABS8RH02</accession>
<dbReference type="EMBL" id="JACEIK010000005">
    <property type="protein sequence ID" value="MCD7446125.1"/>
    <property type="molecule type" value="Genomic_DNA"/>
</dbReference>